<dbReference type="Proteomes" id="UP000006890">
    <property type="component" value="Chromosome"/>
</dbReference>
<feature type="transmembrane region" description="Helical" evidence="7">
    <location>
        <begin position="314"/>
        <end position="343"/>
    </location>
</feature>
<evidence type="ECO:0000256" key="3">
    <source>
        <dbReference type="ARBA" id="ARBA00022519"/>
    </source>
</evidence>
<evidence type="ECO:0000256" key="5">
    <source>
        <dbReference type="ARBA" id="ARBA00022989"/>
    </source>
</evidence>
<dbReference type="InterPro" id="IPR010656">
    <property type="entry name" value="DctM"/>
</dbReference>
<feature type="transmembrane region" description="Helical" evidence="7">
    <location>
        <begin position="240"/>
        <end position="259"/>
    </location>
</feature>
<gene>
    <name evidence="9" type="ordered locus">Calhy_0507</name>
</gene>
<evidence type="ECO:0000313" key="10">
    <source>
        <dbReference type="Proteomes" id="UP000006890"/>
    </source>
</evidence>
<dbReference type="HOGENOM" id="CLU_019824_4_1_9"/>
<dbReference type="PANTHER" id="PTHR33362:SF4">
    <property type="entry name" value="2,3-DIKETO-L-GULONATE TRAP TRANSPORTER LARGE PERMEASE PROTEIN YIAN"/>
    <property type="match status" value="1"/>
</dbReference>
<feature type="transmembrane region" description="Helical" evidence="7">
    <location>
        <begin position="355"/>
        <end position="381"/>
    </location>
</feature>
<dbReference type="RefSeq" id="WP_013402458.1">
    <property type="nucleotide sequence ID" value="NC_014652.1"/>
</dbReference>
<feature type="transmembrane region" description="Helical" evidence="7">
    <location>
        <begin position="169"/>
        <end position="191"/>
    </location>
</feature>
<evidence type="ECO:0000259" key="8">
    <source>
        <dbReference type="Pfam" id="PF06808"/>
    </source>
</evidence>
<feature type="transmembrane region" description="Helical" evidence="7">
    <location>
        <begin position="6"/>
        <end position="32"/>
    </location>
</feature>
<evidence type="ECO:0000256" key="4">
    <source>
        <dbReference type="ARBA" id="ARBA00022692"/>
    </source>
</evidence>
<dbReference type="OrthoDB" id="9772674at2"/>
<feature type="transmembrane region" description="Helical" evidence="7">
    <location>
        <begin position="93"/>
        <end position="112"/>
    </location>
</feature>
<dbReference type="PANTHER" id="PTHR33362">
    <property type="entry name" value="SIALIC ACID TRAP TRANSPORTER PERMEASE PROTEIN SIAT-RELATED"/>
    <property type="match status" value="1"/>
</dbReference>
<feature type="domain" description="TRAP C4-dicarboxylate transport system permease DctM subunit" evidence="8">
    <location>
        <begin position="5"/>
        <end position="415"/>
    </location>
</feature>
<reference evidence="9 10" key="2">
    <citation type="journal article" date="2011" name="J. Bacteriol.">
        <title>Complete genome sequences for the anaerobic, extremely thermophilic plant biomass-degrading bacteria Caldicellulosiruptor hydrothermalis, Caldicellulosiruptor kristjanssonii, Caldicellulosiruptor kronotskyensis, Caldicellulosiruptor owensenis, and Caldicellulosiruptor lactoaceticus.</title>
        <authorList>
            <person name="Blumer-Schuette S.E."/>
            <person name="Ozdemir I."/>
            <person name="Mistry D."/>
            <person name="Lucas S."/>
            <person name="Lapidus A."/>
            <person name="Cheng J.F."/>
            <person name="Goodwin L.A."/>
            <person name="Pitluck S."/>
            <person name="Land M.L."/>
            <person name="Hauser L.J."/>
            <person name="Woyke T."/>
            <person name="Mikhailova N."/>
            <person name="Pati A."/>
            <person name="Kyrpides N.C."/>
            <person name="Ivanova N."/>
            <person name="Detter J.C."/>
            <person name="Walston-Davenport K."/>
            <person name="Han S."/>
            <person name="Adams M.W."/>
            <person name="Kelly R.M."/>
        </authorList>
    </citation>
    <scope>NUCLEOTIDE SEQUENCE [LARGE SCALE GENOMIC DNA]</scope>
    <source>
        <strain evidence="10">DSM 18901 / VKM B-2411 / 108</strain>
    </source>
</reference>
<evidence type="ECO:0000313" key="9">
    <source>
        <dbReference type="EMBL" id="ADQ06250.1"/>
    </source>
</evidence>
<feature type="transmembrane region" description="Helical" evidence="7">
    <location>
        <begin position="212"/>
        <end position="234"/>
    </location>
</feature>
<organism evidence="9 10">
    <name type="scientific">Caldicellulosiruptor hydrothermalis (strain DSM 18901 / VKM B-2411 / 108)</name>
    <dbReference type="NCBI Taxonomy" id="632292"/>
    <lineage>
        <taxon>Bacteria</taxon>
        <taxon>Bacillati</taxon>
        <taxon>Bacillota</taxon>
        <taxon>Bacillota incertae sedis</taxon>
        <taxon>Caldicellulosiruptorales</taxon>
        <taxon>Caldicellulosiruptoraceae</taxon>
        <taxon>Caldicellulosiruptor</taxon>
    </lineage>
</organism>
<dbReference type="STRING" id="632292.Calhy_0507"/>
<keyword evidence="5 7" id="KW-1133">Transmembrane helix</keyword>
<dbReference type="GO" id="GO:0022857">
    <property type="term" value="F:transmembrane transporter activity"/>
    <property type="evidence" value="ECO:0007669"/>
    <property type="project" value="TreeGrafter"/>
</dbReference>
<keyword evidence="3" id="KW-0997">Cell inner membrane</keyword>
<keyword evidence="4 7" id="KW-0812">Transmembrane</keyword>
<accession>E4QCF4</accession>
<dbReference type="GO" id="GO:0005886">
    <property type="term" value="C:plasma membrane"/>
    <property type="evidence" value="ECO:0007669"/>
    <property type="project" value="UniProtKB-SubCell"/>
</dbReference>
<dbReference type="KEGG" id="chd:Calhy_0507"/>
<dbReference type="EMBL" id="CP002219">
    <property type="protein sequence ID" value="ADQ06250.1"/>
    <property type="molecule type" value="Genomic_DNA"/>
</dbReference>
<keyword evidence="6 7" id="KW-0472">Membrane</keyword>
<dbReference type="Pfam" id="PF06808">
    <property type="entry name" value="DctM"/>
    <property type="match status" value="1"/>
</dbReference>
<feature type="transmembrane region" description="Helical" evidence="7">
    <location>
        <begin position="133"/>
        <end position="157"/>
    </location>
</feature>
<proteinExistence type="predicted"/>
<dbReference type="NCBIfam" id="TIGR00786">
    <property type="entry name" value="dctM"/>
    <property type="match status" value="1"/>
</dbReference>
<dbReference type="AlphaFoldDB" id="E4QCF4"/>
<protein>
    <submittedName>
        <fullName evidence="9">TRAP dicarboxylate transporter, DctM subunit</fullName>
    </submittedName>
</protein>
<sequence>MIYAIIAFFLFLILGMPIAFVLGISGLIYFLLNSSELSLTVPVQLSVSQTQNFSLLAIPLFVLSGNLLNESGITKRLLHLASVLAGRLPAGLAQANIVLATLMGGITGSAIADASMQARVLGEPMVEKKYSRGFVASVLAFASLIVIAIPPGIGLVLYGTIAEVSVGRLFAAGIVPGLLFAIIFMIITAIIGKKRGYKPEKDKVTFGEVIHTLIRCIWAFLFPFLLIFGLRMGLFTPSEVGAFAVVYAILVGILAYRELSFKKFMEATEKTIGDIGMVMLILIFSTIFGYGFTWEMIPQKMAEALLHFTSSPTIIMLIMMFMLFILGMFVDSTALILLLTPILAPVARAVGADMVHFGLILVFSAATGLITPPVGAVMYIVCSVLKCSVGEYIKEGWPFMLAVILVLLLILFVPNTVLIIPNAIFGK</sequence>
<evidence type="ECO:0000256" key="1">
    <source>
        <dbReference type="ARBA" id="ARBA00004429"/>
    </source>
</evidence>
<feature type="transmembrane region" description="Helical" evidence="7">
    <location>
        <begin position="271"/>
        <end position="294"/>
    </location>
</feature>
<dbReference type="eggNOG" id="COG1593">
    <property type="taxonomic scope" value="Bacteria"/>
</dbReference>
<feature type="transmembrane region" description="Helical" evidence="7">
    <location>
        <begin position="401"/>
        <end position="425"/>
    </location>
</feature>
<keyword evidence="2" id="KW-1003">Cell membrane</keyword>
<reference key="1">
    <citation type="submission" date="2010-09" db="EMBL/GenBank/DDBJ databases">
        <title>Complete sequence of Caldicellulosiruptor hydrothermalis 108.</title>
        <authorList>
            <consortium name="US DOE Joint Genome Institute"/>
            <person name="Lucas S."/>
            <person name="Copeland A."/>
            <person name="Lapidus A."/>
            <person name="Cheng J.-F."/>
            <person name="Bruce D."/>
            <person name="Goodwin L."/>
            <person name="Pitluck S."/>
            <person name="Davenport K."/>
            <person name="Detter J.C."/>
            <person name="Han C."/>
            <person name="Tapia R."/>
            <person name="Land M."/>
            <person name="Hauser L."/>
            <person name="Chang Y.-J."/>
            <person name="Jeffries C."/>
            <person name="Kyrpides N."/>
            <person name="Ivanova N."/>
            <person name="Mikhailova N."/>
            <person name="Blumer-Schuette S.E."/>
            <person name="Kelly R.M."/>
            <person name="Woyke T."/>
        </authorList>
    </citation>
    <scope>NUCLEOTIDE SEQUENCE</scope>
    <source>
        <strain>108</strain>
    </source>
</reference>
<comment type="subcellular location">
    <subcellularLocation>
        <location evidence="1">Cell inner membrane</location>
        <topology evidence="1">Multi-pass membrane protein</topology>
    </subcellularLocation>
</comment>
<dbReference type="InterPro" id="IPR004681">
    <property type="entry name" value="TRAP_DctM"/>
</dbReference>
<dbReference type="PIRSF" id="PIRSF006066">
    <property type="entry name" value="HI0050"/>
    <property type="match status" value="1"/>
</dbReference>
<evidence type="ECO:0000256" key="6">
    <source>
        <dbReference type="ARBA" id="ARBA00023136"/>
    </source>
</evidence>
<name>E4QCF4_CALH1</name>
<evidence type="ECO:0000256" key="7">
    <source>
        <dbReference type="SAM" id="Phobius"/>
    </source>
</evidence>
<keyword evidence="10" id="KW-1185">Reference proteome</keyword>
<evidence type="ECO:0000256" key="2">
    <source>
        <dbReference type="ARBA" id="ARBA00022475"/>
    </source>
</evidence>